<protein>
    <submittedName>
        <fullName evidence="4">TetR/AcrR family transcriptional regulator</fullName>
    </submittedName>
</protein>
<dbReference type="Proteomes" id="UP001218629">
    <property type="component" value="Chromosome"/>
</dbReference>
<dbReference type="EMBL" id="CP095749">
    <property type="protein sequence ID" value="WEB39937.1"/>
    <property type="molecule type" value="Genomic_DNA"/>
</dbReference>
<organism evidence="4 5">
    <name type="scientific">Streptomyces yunnanensis</name>
    <dbReference type="NCBI Taxonomy" id="156453"/>
    <lineage>
        <taxon>Bacteria</taxon>
        <taxon>Bacillati</taxon>
        <taxon>Actinomycetota</taxon>
        <taxon>Actinomycetes</taxon>
        <taxon>Kitasatosporales</taxon>
        <taxon>Streptomycetaceae</taxon>
        <taxon>Streptomyces</taxon>
    </lineage>
</organism>
<dbReference type="Gene3D" id="1.10.357.10">
    <property type="entry name" value="Tetracycline Repressor, domain 2"/>
    <property type="match status" value="1"/>
</dbReference>
<evidence type="ECO:0000313" key="5">
    <source>
        <dbReference type="Proteomes" id="UP001218629"/>
    </source>
</evidence>
<dbReference type="InterPro" id="IPR036271">
    <property type="entry name" value="Tet_transcr_reg_TetR-rel_C_sf"/>
</dbReference>
<feature type="DNA-binding region" description="H-T-H motif" evidence="2">
    <location>
        <begin position="43"/>
        <end position="62"/>
    </location>
</feature>
<dbReference type="SUPFAM" id="SSF48498">
    <property type="entry name" value="Tetracyclin repressor-like, C-terminal domain"/>
    <property type="match status" value="1"/>
</dbReference>
<dbReference type="Gene3D" id="1.10.10.60">
    <property type="entry name" value="Homeodomain-like"/>
    <property type="match status" value="1"/>
</dbReference>
<sequence>MSGANLSASSASRRAGRGRIDKRHAILDAAFVVFAREGYGKASVDAIADEAGVAKPTLYNHFGGKEDLFREAMAATAEQATAKSLAVVAGLASDVEDLSGVLADVGYRLLLCHSSDEAWALRRLLYAEISRFPELFDKVWGHGPNQLSEALADRLARLALAGRLRLTDPVRAAEQFVALLTGPLEGRTVLGTRTVSDDELRATVAAAVGTFISAFAVAVE</sequence>
<keyword evidence="5" id="KW-1185">Reference proteome</keyword>
<evidence type="ECO:0000256" key="1">
    <source>
        <dbReference type="ARBA" id="ARBA00023125"/>
    </source>
</evidence>
<accession>A0ABY8A4Q6</accession>
<name>A0ABY8A4Q6_9ACTN</name>
<dbReference type="InterPro" id="IPR023772">
    <property type="entry name" value="DNA-bd_HTH_TetR-type_CS"/>
</dbReference>
<dbReference type="InterPro" id="IPR001647">
    <property type="entry name" value="HTH_TetR"/>
</dbReference>
<dbReference type="InterPro" id="IPR039536">
    <property type="entry name" value="TetR_C_Proteobacteria"/>
</dbReference>
<reference evidence="4 5" key="1">
    <citation type="submission" date="2022-03" db="EMBL/GenBank/DDBJ databases">
        <title>Streptomyces yunnanensis P86,complete genome.</title>
        <authorList>
            <person name="Chen S."/>
            <person name="Zhang Q."/>
        </authorList>
    </citation>
    <scope>NUCLEOTIDE SEQUENCE [LARGE SCALE GENOMIC DNA]</scope>
    <source>
        <strain evidence="4 5">P86</strain>
    </source>
</reference>
<dbReference type="PANTHER" id="PTHR30055">
    <property type="entry name" value="HTH-TYPE TRANSCRIPTIONAL REGULATOR RUTR"/>
    <property type="match status" value="1"/>
</dbReference>
<dbReference type="SUPFAM" id="SSF46689">
    <property type="entry name" value="Homeodomain-like"/>
    <property type="match status" value="1"/>
</dbReference>
<dbReference type="PROSITE" id="PS50977">
    <property type="entry name" value="HTH_TETR_2"/>
    <property type="match status" value="1"/>
</dbReference>
<dbReference type="InterPro" id="IPR009057">
    <property type="entry name" value="Homeodomain-like_sf"/>
</dbReference>
<feature type="domain" description="HTH tetR-type" evidence="3">
    <location>
        <begin position="20"/>
        <end position="80"/>
    </location>
</feature>
<proteinExistence type="predicted"/>
<evidence type="ECO:0000259" key="3">
    <source>
        <dbReference type="PROSITE" id="PS50977"/>
    </source>
</evidence>
<evidence type="ECO:0000313" key="4">
    <source>
        <dbReference type="EMBL" id="WEB39937.1"/>
    </source>
</evidence>
<gene>
    <name evidence="4" type="ORF">MOV08_12050</name>
</gene>
<dbReference type="Pfam" id="PF00440">
    <property type="entry name" value="TetR_N"/>
    <property type="match status" value="1"/>
</dbReference>
<dbReference type="Pfam" id="PF14246">
    <property type="entry name" value="TetR_C_7"/>
    <property type="match status" value="1"/>
</dbReference>
<evidence type="ECO:0000256" key="2">
    <source>
        <dbReference type="PROSITE-ProRule" id="PRU00335"/>
    </source>
</evidence>
<keyword evidence="1 2" id="KW-0238">DNA-binding</keyword>
<dbReference type="PANTHER" id="PTHR30055:SF146">
    <property type="entry name" value="HTH-TYPE TRANSCRIPTIONAL DUAL REGULATOR CECR"/>
    <property type="match status" value="1"/>
</dbReference>
<dbReference type="InterPro" id="IPR050109">
    <property type="entry name" value="HTH-type_TetR-like_transc_reg"/>
</dbReference>
<dbReference type="RefSeq" id="WP_275307478.1">
    <property type="nucleotide sequence ID" value="NZ_CP095749.1"/>
</dbReference>
<dbReference type="PROSITE" id="PS01081">
    <property type="entry name" value="HTH_TETR_1"/>
    <property type="match status" value="1"/>
</dbReference>
<dbReference type="PRINTS" id="PR00455">
    <property type="entry name" value="HTHTETR"/>
</dbReference>